<protein>
    <submittedName>
        <fullName evidence="2">Adenylate/guanylate cyclase domain-containing protein</fullName>
    </submittedName>
</protein>
<dbReference type="GO" id="GO:0009190">
    <property type="term" value="P:cyclic nucleotide biosynthetic process"/>
    <property type="evidence" value="ECO:0007669"/>
    <property type="project" value="InterPro"/>
</dbReference>
<dbReference type="GO" id="GO:0004016">
    <property type="term" value="F:adenylate cyclase activity"/>
    <property type="evidence" value="ECO:0007669"/>
    <property type="project" value="UniProtKB-ARBA"/>
</dbReference>
<accession>A0A5S3WEX2</accession>
<dbReference type="EMBL" id="PNCI01000086">
    <property type="protein sequence ID" value="TMP23745.1"/>
    <property type="molecule type" value="Genomic_DNA"/>
</dbReference>
<dbReference type="Gene3D" id="3.30.70.1230">
    <property type="entry name" value="Nucleotide cyclase"/>
    <property type="match status" value="1"/>
</dbReference>
<dbReference type="Pfam" id="PF18134">
    <property type="entry name" value="AGS_C"/>
    <property type="match status" value="1"/>
</dbReference>
<dbReference type="PANTHER" id="PTHR43081">
    <property type="entry name" value="ADENYLATE CYCLASE, TERMINAL-DIFFERENTIATION SPECIFIC-RELATED"/>
    <property type="match status" value="1"/>
</dbReference>
<dbReference type="SUPFAM" id="SSF55073">
    <property type="entry name" value="Nucleotide cyclase"/>
    <property type="match status" value="1"/>
</dbReference>
<dbReference type="GO" id="GO:0035556">
    <property type="term" value="P:intracellular signal transduction"/>
    <property type="evidence" value="ECO:0007669"/>
    <property type="project" value="InterPro"/>
</dbReference>
<reference evidence="2 3" key="1">
    <citation type="submission" date="2018-01" db="EMBL/GenBank/DDBJ databases">
        <authorList>
            <person name="Paulsen S."/>
            <person name="Gram L.K."/>
        </authorList>
    </citation>
    <scope>NUCLEOTIDE SEQUENCE [LARGE SCALE GENOMIC DNA]</scope>
    <source>
        <strain evidence="2 3">S2676</strain>
    </source>
</reference>
<organism evidence="2 3">
    <name type="scientific">Pseudoalteromonas rubra</name>
    <dbReference type="NCBI Taxonomy" id="43658"/>
    <lineage>
        <taxon>Bacteria</taxon>
        <taxon>Pseudomonadati</taxon>
        <taxon>Pseudomonadota</taxon>
        <taxon>Gammaproteobacteria</taxon>
        <taxon>Alteromonadales</taxon>
        <taxon>Pseudoalteromonadaceae</taxon>
        <taxon>Pseudoalteromonas</taxon>
    </lineage>
</organism>
<dbReference type="Pfam" id="PF00211">
    <property type="entry name" value="Guanylate_cyc"/>
    <property type="match status" value="1"/>
</dbReference>
<proteinExistence type="predicted"/>
<dbReference type="InterPro" id="IPR001054">
    <property type="entry name" value="A/G_cyclase"/>
</dbReference>
<dbReference type="OrthoDB" id="9806704at2"/>
<feature type="domain" description="Guanylate cyclase" evidence="1">
    <location>
        <begin position="108"/>
        <end position="245"/>
    </location>
</feature>
<reference evidence="3" key="2">
    <citation type="submission" date="2019-06" db="EMBL/GenBank/DDBJ databases">
        <title>Co-occurence of chitin degradation, pigmentation and bioactivity in marine Pseudoalteromonas.</title>
        <authorList>
            <person name="Sonnenschein E.C."/>
            <person name="Bech P.K."/>
        </authorList>
    </citation>
    <scope>NUCLEOTIDE SEQUENCE [LARGE SCALE GENOMIC DNA]</scope>
    <source>
        <strain evidence="3">S2676</strain>
    </source>
</reference>
<evidence type="ECO:0000259" key="1">
    <source>
        <dbReference type="PROSITE" id="PS50125"/>
    </source>
</evidence>
<evidence type="ECO:0000313" key="2">
    <source>
        <dbReference type="EMBL" id="TMP23745.1"/>
    </source>
</evidence>
<dbReference type="InterPro" id="IPR029787">
    <property type="entry name" value="Nucleotide_cyclase"/>
</dbReference>
<dbReference type="Proteomes" id="UP000310249">
    <property type="component" value="Unassembled WGS sequence"/>
</dbReference>
<dbReference type="PANTHER" id="PTHR43081:SF1">
    <property type="entry name" value="ADENYLATE CYCLASE, TERMINAL-DIFFERENTIATION SPECIFIC"/>
    <property type="match status" value="1"/>
</dbReference>
<dbReference type="CDD" id="cd07302">
    <property type="entry name" value="CHD"/>
    <property type="match status" value="1"/>
</dbReference>
<comment type="caution">
    <text evidence="2">The sequence shown here is derived from an EMBL/GenBank/DDBJ whole genome shotgun (WGS) entry which is preliminary data.</text>
</comment>
<dbReference type="InterPro" id="IPR050697">
    <property type="entry name" value="Adenylyl/Guanylyl_Cyclase_3/4"/>
</dbReference>
<name>A0A5S3WEX2_9GAMM</name>
<dbReference type="RefSeq" id="WP_138553617.1">
    <property type="nucleotide sequence ID" value="NZ_PNCH01000084.1"/>
</dbReference>
<dbReference type="AlphaFoldDB" id="A0A5S3WEX2"/>
<sequence length="458" mass="51274">MSKLKGIYGSLEQRLDEGFSHDFQRTKSGFRSKSAARDAGLEALREGINASLEADVVKSTTLINKEFGVKKPICTAFGKTYQDDGEIGGHPDFNHLDTPGILENGFVVSLFLDIKGSTKLGVTYDPEVVYFIKNTIIRCAIETIQAFGGHVHRIMGDAVLAFFRTNRMARNSAIDAINCGTYIVEFMKSYIKPRFAQSGVEKDVGIRIGIDYGDKESVLWGMYGYTNYSEVTATSFFVDIAAKLQQQAPRNRVLLGQSIKELLDLPDKILETKKVNVNGQSVSKIYVEPNYTDADGKKVNYKQFVLNHDNYLSLLPSEHNGNETLNIRAVLKKDGETAQFNYYPCSEVIKTSLGIEFKVEFELEDSNSKGVEVKFRVENTGREAKEAGEKEGVDYCNHDTKVVPTLLGENRYKAKHFESADFLGLHFMHISVIDNEKKKVLIPERTFSIFVGDPVLES</sequence>
<evidence type="ECO:0000313" key="3">
    <source>
        <dbReference type="Proteomes" id="UP000310249"/>
    </source>
</evidence>
<dbReference type="PROSITE" id="PS50125">
    <property type="entry name" value="GUANYLATE_CYCLASE_2"/>
    <property type="match status" value="1"/>
</dbReference>
<gene>
    <name evidence="2" type="ORF">CWB99_23070</name>
</gene>
<dbReference type="InterPro" id="IPR040511">
    <property type="entry name" value="AGS_C"/>
</dbReference>